<dbReference type="PANTHER" id="PTHR39420:SF2">
    <property type="entry name" value="HYDROLASE"/>
    <property type="match status" value="1"/>
</dbReference>
<keyword evidence="3" id="KW-1185">Reference proteome</keyword>
<feature type="compositionally biased region" description="Acidic residues" evidence="1">
    <location>
        <begin position="442"/>
        <end position="452"/>
    </location>
</feature>
<sequence>MPSARGPAADRRTQPDQGGADAAHAAIDLQNRTRTMSSQSPNGDDDREGQGQDPFQQMFQQFLGQSGMSQEDLQKMGMPTDPAAMQAMFAQVQSMFSGAGQDGPVNWQAAKDHARRVVSAGGDPSVTDAQRKVVDDAVQLAQLWVEDHTSFGQAPLQPAAWSRSEWVEGTFDTWREITGPVAESITKALTDTLTQQLPEEVSQMMGGASNMLAGAGGMMFAMQLGQAIGGLAAEVVSSSDIGLPLGGDRPAMLPRNVEEFGEGLDIPAQEVVIYLAVREVVHTRLFHASPWLRPHLIDLITRFSREIHIDMERIEGLAADIDPSDPSAVQEALGSGVFVPEQSAEQKAVLGRLETLLALIEGWVDVVTVRATANLPSSAALSETIRRRRASGGPAEHAFASLIGLELRPRRMRDAAAFWERVEQRRGLEDRDGLWESAELLPTDEDLDDPEGYESRRGLLTASEDELDAALRSLLDSESMSEDDAQDSGSSADQDPESGPGSDSDPDSGDSGR</sequence>
<feature type="region of interest" description="Disordered" evidence="1">
    <location>
        <begin position="1"/>
        <end position="52"/>
    </location>
</feature>
<dbReference type="Gene3D" id="1.20.150.30">
    <property type="entry name" value="Zincin-like metallopeptidase, N-terminal domain"/>
    <property type="match status" value="1"/>
</dbReference>
<evidence type="ECO:0000256" key="1">
    <source>
        <dbReference type="SAM" id="MobiDB-lite"/>
    </source>
</evidence>
<gene>
    <name evidence="2" type="ORF">C884_00903</name>
</gene>
<accession>M2YCA5</accession>
<reference evidence="2 3" key="1">
    <citation type="journal article" date="2014" name="Genome Announc.">
        <title>Draft Genome Sequence of Kocuria palustris PEL.</title>
        <authorList>
            <person name="Sharma G."/>
            <person name="Khatri I."/>
            <person name="Subramanian S."/>
        </authorList>
    </citation>
    <scope>NUCLEOTIDE SEQUENCE [LARGE SCALE GENOMIC DNA]</scope>
    <source>
        <strain evidence="2 3">PEL</strain>
    </source>
</reference>
<feature type="compositionally biased region" description="Low complexity" evidence="1">
    <location>
        <begin position="487"/>
        <end position="503"/>
    </location>
</feature>
<comment type="caution">
    <text evidence="2">The sequence shown here is derived from an EMBL/GenBank/DDBJ whole genome shotgun (WGS) entry which is preliminary data.</text>
</comment>
<dbReference type="STRING" id="71999.KPaMU14_03625"/>
<proteinExistence type="predicted"/>
<feature type="region of interest" description="Disordered" evidence="1">
    <location>
        <begin position="439"/>
        <end position="513"/>
    </location>
</feature>
<dbReference type="AlphaFoldDB" id="M2YCA5"/>
<evidence type="ECO:0000313" key="3">
    <source>
        <dbReference type="Proteomes" id="UP000009877"/>
    </source>
</evidence>
<organism evidence="2 3">
    <name type="scientific">Kocuria palustris PEL</name>
    <dbReference type="NCBI Taxonomy" id="1236550"/>
    <lineage>
        <taxon>Bacteria</taxon>
        <taxon>Bacillati</taxon>
        <taxon>Actinomycetota</taxon>
        <taxon>Actinomycetes</taxon>
        <taxon>Micrococcales</taxon>
        <taxon>Micrococcaceae</taxon>
        <taxon>Kocuria</taxon>
    </lineage>
</organism>
<feature type="compositionally biased region" description="Polar residues" evidence="1">
    <location>
        <begin position="30"/>
        <end position="42"/>
    </location>
</feature>
<dbReference type="InterPro" id="IPR018766">
    <property type="entry name" value="Zinicin_2"/>
</dbReference>
<dbReference type="PANTHER" id="PTHR39420">
    <property type="match status" value="1"/>
</dbReference>
<name>M2YCA5_9MICC</name>
<dbReference type="Proteomes" id="UP000009877">
    <property type="component" value="Unassembled WGS sequence"/>
</dbReference>
<dbReference type="Pfam" id="PF10103">
    <property type="entry name" value="Zincin_2"/>
    <property type="match status" value="1"/>
</dbReference>
<keyword evidence="2" id="KW-0176">Collagen</keyword>
<evidence type="ECO:0000313" key="2">
    <source>
        <dbReference type="EMBL" id="EME36135.1"/>
    </source>
</evidence>
<feature type="compositionally biased region" description="Acidic residues" evidence="1">
    <location>
        <begin position="504"/>
        <end position="513"/>
    </location>
</feature>
<dbReference type="SUPFAM" id="SSF55486">
    <property type="entry name" value="Metalloproteases ('zincins'), catalytic domain"/>
    <property type="match status" value="1"/>
</dbReference>
<dbReference type="EMBL" id="ANHZ02000018">
    <property type="protein sequence ID" value="EME36135.1"/>
    <property type="molecule type" value="Genomic_DNA"/>
</dbReference>
<protein>
    <submittedName>
        <fullName evidence="2">Collagen alpha 1(I) chain</fullName>
    </submittedName>
</protein>
<dbReference type="InterPro" id="IPR042271">
    <property type="entry name" value="Zinicin_2_N"/>
</dbReference>
<dbReference type="NCBIfam" id="TIGR03624">
    <property type="entry name" value="putative hydrolase"/>
    <property type="match status" value="1"/>
</dbReference>